<dbReference type="PANTHER" id="PTHR33067:SF31">
    <property type="entry name" value="RNA-DIRECTED DNA POLYMERASE"/>
    <property type="match status" value="1"/>
</dbReference>
<dbReference type="AlphaFoldDB" id="A0A5B6VKW4"/>
<proteinExistence type="predicted"/>
<protein>
    <submittedName>
        <fullName evidence="1">Retrovirus-related Pol polyprotein from transposon opus</fullName>
    </submittedName>
</protein>
<keyword evidence="2" id="KW-1185">Reference proteome</keyword>
<dbReference type="Proteomes" id="UP000325315">
    <property type="component" value="Unassembled WGS sequence"/>
</dbReference>
<dbReference type="InterPro" id="IPR021109">
    <property type="entry name" value="Peptidase_aspartic_dom_sf"/>
</dbReference>
<dbReference type="Gene3D" id="2.40.70.10">
    <property type="entry name" value="Acid Proteases"/>
    <property type="match status" value="1"/>
</dbReference>
<dbReference type="OrthoDB" id="1002605at2759"/>
<organism evidence="1 2">
    <name type="scientific">Gossypium australe</name>
    <dbReference type="NCBI Taxonomy" id="47621"/>
    <lineage>
        <taxon>Eukaryota</taxon>
        <taxon>Viridiplantae</taxon>
        <taxon>Streptophyta</taxon>
        <taxon>Embryophyta</taxon>
        <taxon>Tracheophyta</taxon>
        <taxon>Spermatophyta</taxon>
        <taxon>Magnoliopsida</taxon>
        <taxon>eudicotyledons</taxon>
        <taxon>Gunneridae</taxon>
        <taxon>Pentapetalae</taxon>
        <taxon>rosids</taxon>
        <taxon>malvids</taxon>
        <taxon>Malvales</taxon>
        <taxon>Malvaceae</taxon>
        <taxon>Malvoideae</taxon>
        <taxon>Gossypium</taxon>
    </lineage>
</organism>
<accession>A0A5B6VKW4</accession>
<evidence type="ECO:0000313" key="1">
    <source>
        <dbReference type="EMBL" id="KAA3469890.1"/>
    </source>
</evidence>
<dbReference type="CDD" id="cd00303">
    <property type="entry name" value="retropepsin_like"/>
    <property type="match status" value="1"/>
</dbReference>
<dbReference type="PANTHER" id="PTHR33067">
    <property type="entry name" value="RNA-DIRECTED DNA POLYMERASE-RELATED"/>
    <property type="match status" value="1"/>
</dbReference>
<dbReference type="EMBL" id="SMMG02000006">
    <property type="protein sequence ID" value="KAA3469890.1"/>
    <property type="molecule type" value="Genomic_DNA"/>
</dbReference>
<name>A0A5B6VKW4_9ROSI</name>
<comment type="caution">
    <text evidence="1">The sequence shown here is derived from an EMBL/GenBank/DDBJ whole genome shotgun (WGS) entry which is preliminary data.</text>
</comment>
<reference evidence="2" key="1">
    <citation type="journal article" date="2019" name="Plant Biotechnol. J.">
        <title>Genome sequencing of the Australian wild diploid species Gossypium australe highlights disease resistance and delayed gland morphogenesis.</title>
        <authorList>
            <person name="Cai Y."/>
            <person name="Cai X."/>
            <person name="Wang Q."/>
            <person name="Wang P."/>
            <person name="Zhang Y."/>
            <person name="Cai C."/>
            <person name="Xu Y."/>
            <person name="Wang K."/>
            <person name="Zhou Z."/>
            <person name="Wang C."/>
            <person name="Geng S."/>
            <person name="Li B."/>
            <person name="Dong Q."/>
            <person name="Hou Y."/>
            <person name="Wang H."/>
            <person name="Ai P."/>
            <person name="Liu Z."/>
            <person name="Yi F."/>
            <person name="Sun M."/>
            <person name="An G."/>
            <person name="Cheng J."/>
            <person name="Zhang Y."/>
            <person name="Shi Q."/>
            <person name="Xie Y."/>
            <person name="Shi X."/>
            <person name="Chang Y."/>
            <person name="Huang F."/>
            <person name="Chen Y."/>
            <person name="Hong S."/>
            <person name="Mi L."/>
            <person name="Sun Q."/>
            <person name="Zhang L."/>
            <person name="Zhou B."/>
            <person name="Peng R."/>
            <person name="Zhang X."/>
            <person name="Liu F."/>
        </authorList>
    </citation>
    <scope>NUCLEOTIDE SEQUENCE [LARGE SCALE GENOMIC DNA]</scope>
    <source>
        <strain evidence="2">cv. PA1801</strain>
    </source>
</reference>
<evidence type="ECO:0000313" key="2">
    <source>
        <dbReference type="Proteomes" id="UP000325315"/>
    </source>
</evidence>
<gene>
    <name evidence="1" type="ORF">EPI10_015639</name>
</gene>
<sequence length="154" mass="17461">MQKYLREMMSRRKKIRREERFASNAKCSVVVSRRVLPKLNDPSSFTIPIEIGGALYDLGASINLMPLSIYYRLGLGYLGETLVTFQLAERSLVHPNGVLKDVLVRVRQFILPVDFIILEFEEDLKIPNLLGRPFLATSKDSIDVGKGEMTMEVG</sequence>